<feature type="region of interest" description="Disordered" evidence="2">
    <location>
        <begin position="101"/>
        <end position="123"/>
    </location>
</feature>
<accession>A0A2I2KV17</accession>
<dbReference type="PANTHER" id="PTHR42733">
    <property type="entry name" value="DJ-1 PROTEIN"/>
    <property type="match status" value="1"/>
</dbReference>
<comment type="similarity">
    <text evidence="1">Belongs to the peptidase C56 family.</text>
</comment>
<evidence type="ECO:0000313" key="4">
    <source>
        <dbReference type="EMBL" id="SNQ49502.1"/>
    </source>
</evidence>
<dbReference type="SUPFAM" id="SSF52317">
    <property type="entry name" value="Class I glutamine amidotransferase-like"/>
    <property type="match status" value="1"/>
</dbReference>
<sequence length="123" mass="13417">MPGGLAPGELRRNEAALDFVRESAATGRPVAALCHGPQVLISAGLAEGRRMTSWRDVAPEIRAAGATYVDEPTVEDGQFITARKPGDMPVQMHHLLEVLDERREHCPGSSRRRSRRTCGSSTR</sequence>
<dbReference type="Proteomes" id="UP000234331">
    <property type="component" value="Unassembled WGS sequence"/>
</dbReference>
<evidence type="ECO:0000259" key="3">
    <source>
        <dbReference type="Pfam" id="PF01965"/>
    </source>
</evidence>
<protein>
    <recommendedName>
        <fullName evidence="3">DJ-1/PfpI domain-containing protein</fullName>
    </recommendedName>
</protein>
<evidence type="ECO:0000256" key="1">
    <source>
        <dbReference type="ARBA" id="ARBA00008542"/>
    </source>
</evidence>
<dbReference type="InterPro" id="IPR029062">
    <property type="entry name" value="Class_I_gatase-like"/>
</dbReference>
<name>A0A2I2KV17_9ACTN</name>
<gene>
    <name evidence="4" type="ORF">FRACA_340011</name>
</gene>
<dbReference type="InterPro" id="IPR006286">
    <property type="entry name" value="C56_PfpI-like"/>
</dbReference>
<evidence type="ECO:0000256" key="2">
    <source>
        <dbReference type="SAM" id="MobiDB-lite"/>
    </source>
</evidence>
<organism evidence="4 5">
    <name type="scientific">Frankia canadensis</name>
    <dbReference type="NCBI Taxonomy" id="1836972"/>
    <lineage>
        <taxon>Bacteria</taxon>
        <taxon>Bacillati</taxon>
        <taxon>Actinomycetota</taxon>
        <taxon>Actinomycetes</taxon>
        <taxon>Frankiales</taxon>
        <taxon>Frankiaceae</taxon>
        <taxon>Frankia</taxon>
    </lineage>
</organism>
<dbReference type="Gene3D" id="3.40.50.880">
    <property type="match status" value="1"/>
</dbReference>
<dbReference type="PROSITE" id="PS51276">
    <property type="entry name" value="PEPTIDASE_C56_PFPI"/>
    <property type="match status" value="1"/>
</dbReference>
<feature type="domain" description="DJ-1/PfpI" evidence="3">
    <location>
        <begin position="1"/>
        <end position="97"/>
    </location>
</feature>
<dbReference type="AlphaFoldDB" id="A0A2I2KV17"/>
<proteinExistence type="inferred from homology"/>
<dbReference type="EMBL" id="FZMO01000268">
    <property type="protein sequence ID" value="SNQ49502.1"/>
    <property type="molecule type" value="Genomic_DNA"/>
</dbReference>
<dbReference type="InterPro" id="IPR002818">
    <property type="entry name" value="DJ-1/PfpI"/>
</dbReference>
<keyword evidence="5" id="KW-1185">Reference proteome</keyword>
<dbReference type="RefSeq" id="WP_165818481.1">
    <property type="nucleotide sequence ID" value="NZ_FZMO01000268.1"/>
</dbReference>
<dbReference type="Pfam" id="PF01965">
    <property type="entry name" value="DJ-1_PfpI"/>
    <property type="match status" value="1"/>
</dbReference>
<reference evidence="4 5" key="1">
    <citation type="submission" date="2017-06" db="EMBL/GenBank/DDBJ databases">
        <authorList>
            <person name="Kim H.J."/>
            <person name="Triplett B.A."/>
        </authorList>
    </citation>
    <scope>NUCLEOTIDE SEQUENCE [LARGE SCALE GENOMIC DNA]</scope>
    <source>
        <strain evidence="4">FRACA_ARgP5</strain>
    </source>
</reference>
<dbReference type="PANTHER" id="PTHR42733:SF2">
    <property type="entry name" value="DJ-1_THIJ_PFPI FAMILY PROTEIN"/>
    <property type="match status" value="1"/>
</dbReference>
<evidence type="ECO:0000313" key="5">
    <source>
        <dbReference type="Proteomes" id="UP000234331"/>
    </source>
</evidence>